<protein>
    <submittedName>
        <fullName evidence="2">Uncharacterized protein</fullName>
    </submittedName>
</protein>
<keyword evidence="3" id="KW-1185">Reference proteome</keyword>
<gene>
    <name evidence="2" type="ORF">IF1G_01262</name>
</gene>
<accession>A0A545VHY2</accession>
<name>A0A545VHY2_9HYPO</name>
<organism evidence="2 3">
    <name type="scientific">Cordyceps javanica</name>
    <dbReference type="NCBI Taxonomy" id="43265"/>
    <lineage>
        <taxon>Eukaryota</taxon>
        <taxon>Fungi</taxon>
        <taxon>Dikarya</taxon>
        <taxon>Ascomycota</taxon>
        <taxon>Pezizomycotina</taxon>
        <taxon>Sordariomycetes</taxon>
        <taxon>Hypocreomycetidae</taxon>
        <taxon>Hypocreales</taxon>
        <taxon>Cordycipitaceae</taxon>
        <taxon>Cordyceps</taxon>
    </lineage>
</organism>
<feature type="compositionally biased region" description="Basic and acidic residues" evidence="1">
    <location>
        <begin position="34"/>
        <end position="55"/>
    </location>
</feature>
<feature type="region of interest" description="Disordered" evidence="1">
    <location>
        <begin position="30"/>
        <end position="74"/>
    </location>
</feature>
<evidence type="ECO:0000313" key="3">
    <source>
        <dbReference type="Proteomes" id="UP000315783"/>
    </source>
</evidence>
<reference evidence="2 3" key="1">
    <citation type="journal article" date="2019" name="Appl. Microbiol. Biotechnol.">
        <title>Genome sequence of Isaria javanica and comparative genome analysis insights into family S53 peptidase evolution in fungal entomopathogens.</title>
        <authorList>
            <person name="Lin R."/>
            <person name="Zhang X."/>
            <person name="Xin B."/>
            <person name="Zou M."/>
            <person name="Gao Y."/>
            <person name="Qin F."/>
            <person name="Hu Q."/>
            <person name="Xie B."/>
            <person name="Cheng X."/>
        </authorList>
    </citation>
    <scope>NUCLEOTIDE SEQUENCE [LARGE SCALE GENOMIC DNA]</scope>
    <source>
        <strain evidence="2 3">IJ1G</strain>
    </source>
</reference>
<sequence>MREAQDQTVVWEETDEDTFIRFAEYAYTGSYSEGRPRQRPMRDEKPDLPESEKPKPTPAPAASTHRRRIKSTAPVQFELDVPSTSKKEELWSRFTTLYPPTPRTTETFVNNAKDDCSEVFLSHARVH</sequence>
<comment type="caution">
    <text evidence="2">The sequence shown here is derived from an EMBL/GenBank/DDBJ whole genome shotgun (WGS) entry which is preliminary data.</text>
</comment>
<proteinExistence type="predicted"/>
<dbReference type="EMBL" id="SPUK01000001">
    <property type="protein sequence ID" value="TQW01331.1"/>
    <property type="molecule type" value="Genomic_DNA"/>
</dbReference>
<dbReference type="Proteomes" id="UP000315783">
    <property type="component" value="Unassembled WGS sequence"/>
</dbReference>
<evidence type="ECO:0000256" key="1">
    <source>
        <dbReference type="SAM" id="MobiDB-lite"/>
    </source>
</evidence>
<dbReference type="AlphaFoldDB" id="A0A545VHY2"/>
<dbReference type="STRING" id="43265.A0A545VHY2"/>
<evidence type="ECO:0000313" key="2">
    <source>
        <dbReference type="EMBL" id="TQW01331.1"/>
    </source>
</evidence>